<feature type="region of interest" description="Disordered" evidence="1">
    <location>
        <begin position="139"/>
        <end position="159"/>
    </location>
</feature>
<keyword evidence="2" id="KW-1133">Transmembrane helix</keyword>
<feature type="compositionally biased region" description="Polar residues" evidence="1">
    <location>
        <begin position="140"/>
        <end position="150"/>
    </location>
</feature>
<keyword evidence="2" id="KW-0812">Transmembrane</keyword>
<gene>
    <name evidence="4" type="ORF">PCOR1329_LOCUS81510</name>
</gene>
<reference evidence="4" key="1">
    <citation type="submission" date="2023-10" db="EMBL/GenBank/DDBJ databases">
        <authorList>
            <person name="Chen Y."/>
            <person name="Shah S."/>
            <person name="Dougan E. K."/>
            <person name="Thang M."/>
            <person name="Chan C."/>
        </authorList>
    </citation>
    <scope>NUCLEOTIDE SEQUENCE [LARGE SCALE GENOMIC DNA]</scope>
</reference>
<accession>A0ABN9Y0N5</accession>
<evidence type="ECO:0000313" key="4">
    <source>
        <dbReference type="EMBL" id="CAK0905987.1"/>
    </source>
</evidence>
<feature type="transmembrane region" description="Helical" evidence="2">
    <location>
        <begin position="106"/>
        <end position="131"/>
    </location>
</feature>
<feature type="signal peptide" evidence="3">
    <location>
        <begin position="1"/>
        <end position="34"/>
    </location>
</feature>
<dbReference type="EMBL" id="CAUYUJ010021633">
    <property type="protein sequence ID" value="CAK0905987.1"/>
    <property type="molecule type" value="Genomic_DNA"/>
</dbReference>
<organism evidence="4 5">
    <name type="scientific">Prorocentrum cordatum</name>
    <dbReference type="NCBI Taxonomy" id="2364126"/>
    <lineage>
        <taxon>Eukaryota</taxon>
        <taxon>Sar</taxon>
        <taxon>Alveolata</taxon>
        <taxon>Dinophyceae</taxon>
        <taxon>Prorocentrales</taxon>
        <taxon>Prorocentraceae</taxon>
        <taxon>Prorocentrum</taxon>
    </lineage>
</organism>
<evidence type="ECO:0000256" key="3">
    <source>
        <dbReference type="SAM" id="SignalP"/>
    </source>
</evidence>
<comment type="caution">
    <text evidence="4">The sequence shown here is derived from an EMBL/GenBank/DDBJ whole genome shotgun (WGS) entry which is preliminary data.</text>
</comment>
<sequence>MGSASMSPMMAAGSSLCLCLSMMLCCLLPIIILASMSMPGCPEDCAVEGVSCRDEPSREALCQDIERYSFGSFYQAHFFNFMSSGGYGNISEYTEINRMAGRHIEYLFMFSALLGKLWMVLWFLGTVFYLFPKARDEESTAFTSPPSTMGKSYPQGDVA</sequence>
<protein>
    <submittedName>
        <fullName evidence="4">Uncharacterized protein</fullName>
    </submittedName>
</protein>
<keyword evidence="2" id="KW-0472">Membrane</keyword>
<dbReference type="Proteomes" id="UP001189429">
    <property type="component" value="Unassembled WGS sequence"/>
</dbReference>
<keyword evidence="3" id="KW-0732">Signal</keyword>
<feature type="chain" id="PRO_5046375129" evidence="3">
    <location>
        <begin position="35"/>
        <end position="159"/>
    </location>
</feature>
<proteinExistence type="predicted"/>
<evidence type="ECO:0000256" key="2">
    <source>
        <dbReference type="SAM" id="Phobius"/>
    </source>
</evidence>
<evidence type="ECO:0000313" key="5">
    <source>
        <dbReference type="Proteomes" id="UP001189429"/>
    </source>
</evidence>
<evidence type="ECO:0000256" key="1">
    <source>
        <dbReference type="SAM" id="MobiDB-lite"/>
    </source>
</evidence>
<keyword evidence="5" id="KW-1185">Reference proteome</keyword>
<name>A0ABN9Y0N5_9DINO</name>